<evidence type="ECO:0000256" key="1">
    <source>
        <dbReference type="ARBA" id="ARBA00022723"/>
    </source>
</evidence>
<dbReference type="EMBL" id="LSKU01000001">
    <property type="protein sequence ID" value="KXG42689.1"/>
    <property type="molecule type" value="Genomic_DNA"/>
</dbReference>
<dbReference type="InterPro" id="IPR013096">
    <property type="entry name" value="Cupin_2"/>
</dbReference>
<accession>A0A135L1B9</accession>
<dbReference type="AlphaFoldDB" id="A0A135L1B9"/>
<gene>
    <name evidence="3" type="ORF">U473_00485</name>
</gene>
<protein>
    <submittedName>
        <fullName evidence="3">Cupin</fullName>
    </submittedName>
</protein>
<dbReference type="GO" id="GO:0046872">
    <property type="term" value="F:metal ion binding"/>
    <property type="evidence" value="ECO:0007669"/>
    <property type="project" value="UniProtKB-KW"/>
</dbReference>
<organism evidence="3 4">
    <name type="scientific">Tepidibacillus decaturensis</name>
    <dbReference type="NCBI Taxonomy" id="1413211"/>
    <lineage>
        <taxon>Bacteria</taxon>
        <taxon>Bacillati</taxon>
        <taxon>Bacillota</taxon>
        <taxon>Bacilli</taxon>
        <taxon>Bacillales</taxon>
        <taxon>Bacillaceae</taxon>
        <taxon>Tepidibacillus</taxon>
    </lineage>
</organism>
<dbReference type="InterPro" id="IPR011051">
    <property type="entry name" value="RmlC_Cupin_sf"/>
</dbReference>
<evidence type="ECO:0000259" key="2">
    <source>
        <dbReference type="Pfam" id="PF07883"/>
    </source>
</evidence>
<dbReference type="PANTHER" id="PTHR35848:SF9">
    <property type="entry name" value="SLL1358 PROTEIN"/>
    <property type="match status" value="1"/>
</dbReference>
<comment type="caution">
    <text evidence="3">The sequence shown here is derived from an EMBL/GenBank/DDBJ whole genome shotgun (WGS) entry which is preliminary data.</text>
</comment>
<dbReference type="Gene3D" id="2.60.120.10">
    <property type="entry name" value="Jelly Rolls"/>
    <property type="match status" value="1"/>
</dbReference>
<sequence length="115" mass="13452">MSKETGEHYIWGSNCDGWHLLKQEDLSIIHERMPPGTEEARHYHNKSRQFFFILYGKAIIEINGEIHELNQLEGIEIHPQTPHQILNRTSNDIEFLVISQPTTIGDRILVHEEKL</sequence>
<proteinExistence type="predicted"/>
<dbReference type="RefSeq" id="WP_068722387.1">
    <property type="nucleotide sequence ID" value="NZ_LSKU01000001.1"/>
</dbReference>
<dbReference type="InterPro" id="IPR014710">
    <property type="entry name" value="RmlC-like_jellyroll"/>
</dbReference>
<feature type="domain" description="Cupin type-2" evidence="2">
    <location>
        <begin position="30"/>
        <end position="98"/>
    </location>
</feature>
<keyword evidence="4" id="KW-1185">Reference proteome</keyword>
<reference evidence="3 4" key="1">
    <citation type="submission" date="2016-02" db="EMBL/GenBank/DDBJ databases">
        <title>Draft Genome for Tepidibacillus decaturensis nov. sp. Strain Z9, an Anaerobic, Moderately Thermophilic and Heterotrophic Bacterium from Deep Subsurface of the Illinois Basin, USA.</title>
        <authorList>
            <person name="Dong Y."/>
            <person name="Chang J.Y."/>
            <person name="Sanford R."/>
            <person name="Fouke B.W."/>
        </authorList>
    </citation>
    <scope>NUCLEOTIDE SEQUENCE [LARGE SCALE GENOMIC DNA]</scope>
    <source>
        <strain evidence="3 4">Z9</strain>
    </source>
</reference>
<dbReference type="PANTHER" id="PTHR35848">
    <property type="entry name" value="OXALATE-BINDING PROTEIN"/>
    <property type="match status" value="1"/>
</dbReference>
<dbReference type="OrthoDB" id="9806121at2"/>
<dbReference type="STRING" id="1413211.U473_00485"/>
<name>A0A135L1B9_9BACI</name>
<dbReference type="Proteomes" id="UP000070352">
    <property type="component" value="Unassembled WGS sequence"/>
</dbReference>
<dbReference type="InterPro" id="IPR051610">
    <property type="entry name" value="GPI/OXD"/>
</dbReference>
<dbReference type="SUPFAM" id="SSF51182">
    <property type="entry name" value="RmlC-like cupins"/>
    <property type="match status" value="1"/>
</dbReference>
<keyword evidence="1" id="KW-0479">Metal-binding</keyword>
<evidence type="ECO:0000313" key="4">
    <source>
        <dbReference type="Proteomes" id="UP000070352"/>
    </source>
</evidence>
<dbReference type="Pfam" id="PF07883">
    <property type="entry name" value="Cupin_2"/>
    <property type="match status" value="1"/>
</dbReference>
<evidence type="ECO:0000313" key="3">
    <source>
        <dbReference type="EMBL" id="KXG42689.1"/>
    </source>
</evidence>